<dbReference type="RefSeq" id="WP_156145634.1">
    <property type="nucleotide sequence ID" value="NZ_CP047168.1"/>
</dbReference>
<dbReference type="SUPFAM" id="SSF53098">
    <property type="entry name" value="Ribonuclease H-like"/>
    <property type="match status" value="1"/>
</dbReference>
<protein>
    <submittedName>
        <fullName evidence="3">IS3 family transposase</fullName>
    </submittedName>
</protein>
<accession>A0ABX7FDS5</accession>
<dbReference type="InterPro" id="IPR036397">
    <property type="entry name" value="RNaseH_sf"/>
</dbReference>
<dbReference type="SUPFAM" id="SSF46689">
    <property type="entry name" value="Homeodomain-like"/>
    <property type="match status" value="1"/>
</dbReference>
<feature type="coiled-coil region" evidence="1">
    <location>
        <begin position="55"/>
        <end position="82"/>
    </location>
</feature>
<dbReference type="PANTHER" id="PTHR46889">
    <property type="entry name" value="TRANSPOSASE INSF FOR INSERTION SEQUENCE IS3B-RELATED"/>
    <property type="match status" value="1"/>
</dbReference>
<dbReference type="InterPro" id="IPR050900">
    <property type="entry name" value="Transposase_IS3/IS150/IS904"/>
</dbReference>
<dbReference type="EMBL" id="CP047168">
    <property type="protein sequence ID" value="QRF68721.1"/>
    <property type="molecule type" value="Genomic_DNA"/>
</dbReference>
<evidence type="ECO:0000259" key="2">
    <source>
        <dbReference type="PROSITE" id="PS50994"/>
    </source>
</evidence>
<feature type="domain" description="Integrase catalytic" evidence="2">
    <location>
        <begin position="213"/>
        <end position="376"/>
    </location>
</feature>
<dbReference type="Gene3D" id="1.10.10.60">
    <property type="entry name" value="Homeodomain-like"/>
    <property type="match status" value="1"/>
</dbReference>
<name>A0ABX7FDS5_9RHOB</name>
<dbReference type="Pfam" id="PF01527">
    <property type="entry name" value="HTH_Tnp_1"/>
    <property type="match status" value="1"/>
</dbReference>
<dbReference type="InterPro" id="IPR025948">
    <property type="entry name" value="HTH-like_dom"/>
</dbReference>
<keyword evidence="3" id="KW-0614">Plasmid</keyword>
<dbReference type="Pfam" id="PF13276">
    <property type="entry name" value="HTH_21"/>
    <property type="match status" value="1"/>
</dbReference>
<keyword evidence="1" id="KW-0175">Coiled coil</keyword>
<evidence type="ECO:0000256" key="1">
    <source>
        <dbReference type="SAM" id="Coils"/>
    </source>
</evidence>
<dbReference type="InterPro" id="IPR009057">
    <property type="entry name" value="Homeodomain-like_sf"/>
</dbReference>
<dbReference type="InterPro" id="IPR002514">
    <property type="entry name" value="Transposase_8"/>
</dbReference>
<geneLocation type="plasmid" evidence="3 4">
    <name>p-SCP2</name>
</geneLocation>
<dbReference type="InterPro" id="IPR001584">
    <property type="entry name" value="Integrase_cat-core"/>
</dbReference>
<dbReference type="InterPro" id="IPR048020">
    <property type="entry name" value="Transpos_IS3"/>
</dbReference>
<evidence type="ECO:0000313" key="4">
    <source>
        <dbReference type="Proteomes" id="UP000596387"/>
    </source>
</evidence>
<proteinExistence type="predicted"/>
<dbReference type="NCBIfam" id="NF033516">
    <property type="entry name" value="transpos_IS3"/>
    <property type="match status" value="1"/>
</dbReference>
<evidence type="ECO:0000313" key="3">
    <source>
        <dbReference type="EMBL" id="QRF68721.1"/>
    </source>
</evidence>
<gene>
    <name evidence="3" type="ORF">GQA70_20265</name>
</gene>
<keyword evidence="4" id="KW-1185">Reference proteome</keyword>
<dbReference type="PROSITE" id="PS50994">
    <property type="entry name" value="INTEGRASE"/>
    <property type="match status" value="1"/>
</dbReference>
<dbReference type="Proteomes" id="UP000596387">
    <property type="component" value="Plasmid p-SCP2"/>
</dbReference>
<reference evidence="3 4" key="1">
    <citation type="submission" date="2019-12" db="EMBL/GenBank/DDBJ databases">
        <title>Complete Genome Sequence of a Quorum-Sensing Bacterium,Rhodobacteraceae bacterium C31, Isolated from a marine microalgae symbiotic bacteria.</title>
        <authorList>
            <person name="Zhang Y."/>
        </authorList>
    </citation>
    <scope>NUCLEOTIDE SEQUENCE [LARGE SCALE GENOMIC DNA]</scope>
    <source>
        <strain evidence="3 4">C31</strain>
        <plasmid evidence="3 4">p-SCP2</plasmid>
    </source>
</reference>
<dbReference type="Pfam" id="PF00665">
    <property type="entry name" value="rve"/>
    <property type="match status" value="1"/>
</dbReference>
<dbReference type="Pfam" id="PF13333">
    <property type="entry name" value="rve_2"/>
    <property type="match status" value="1"/>
</dbReference>
<dbReference type="Gene3D" id="3.30.420.10">
    <property type="entry name" value="Ribonuclease H-like superfamily/Ribonuclease H"/>
    <property type="match status" value="1"/>
</dbReference>
<sequence>MGTKRTDEFRADAVRIALTSGLTRRQVASDLGVGLSTLNKWVTTYRDTDVVSDKELDLARENERLRRENRILKEERDILKKGHGLLREPKAMRFRFIEEHGRAFPVNRLCQVLEVSERGLRAYRSRPASHRQRTDMVVLAHIKEQSRLSLGSYGRPRMTEELKELGLNIGHRHVGRLMRENGIRVERSKKYKVTTDSNHAFNIAPNLLNRDFTANAPNRKWAGDISYVWTREGWLYLAVILDLHSRRVIGWAVSNRMKRDLAIRALQMAVALRQPPKGCIHHTDRGSQYCSHDYQKLLRQHGFQVSMSGKGNCYDNSAVETFFKTIKAELIWRRSWQTRRDAELAIFQYINGFYNPRRRHSALGWKSPVAFEWKVA</sequence>
<dbReference type="PANTHER" id="PTHR46889:SF4">
    <property type="entry name" value="TRANSPOSASE INSO FOR INSERTION SEQUENCE ELEMENT IS911B-RELATED"/>
    <property type="match status" value="1"/>
</dbReference>
<organism evidence="3 4">
    <name type="scientific">Ponticoccus alexandrii</name>
    <dbReference type="NCBI Taxonomy" id="1943633"/>
    <lineage>
        <taxon>Bacteria</taxon>
        <taxon>Pseudomonadati</taxon>
        <taxon>Pseudomonadota</taxon>
        <taxon>Alphaproteobacteria</taxon>
        <taxon>Rhodobacterales</taxon>
        <taxon>Roseobacteraceae</taxon>
        <taxon>Ponticoccus</taxon>
    </lineage>
</organism>
<dbReference type="InterPro" id="IPR012337">
    <property type="entry name" value="RNaseH-like_sf"/>
</dbReference>